<evidence type="ECO:0000313" key="1">
    <source>
        <dbReference type="EMBL" id="MBW0472075.1"/>
    </source>
</evidence>
<proteinExistence type="predicted"/>
<gene>
    <name evidence="1" type="ORF">O181_011790</name>
</gene>
<dbReference type="Proteomes" id="UP000765509">
    <property type="component" value="Unassembled WGS sequence"/>
</dbReference>
<name>A0A9Q3GM92_9BASI</name>
<evidence type="ECO:0000313" key="2">
    <source>
        <dbReference type="Proteomes" id="UP000765509"/>
    </source>
</evidence>
<keyword evidence="2" id="KW-1185">Reference proteome</keyword>
<organism evidence="1 2">
    <name type="scientific">Austropuccinia psidii MF-1</name>
    <dbReference type="NCBI Taxonomy" id="1389203"/>
    <lineage>
        <taxon>Eukaryota</taxon>
        <taxon>Fungi</taxon>
        <taxon>Dikarya</taxon>
        <taxon>Basidiomycota</taxon>
        <taxon>Pucciniomycotina</taxon>
        <taxon>Pucciniomycetes</taxon>
        <taxon>Pucciniales</taxon>
        <taxon>Sphaerophragmiaceae</taxon>
        <taxon>Austropuccinia</taxon>
    </lineage>
</organism>
<sequence length="127" mass="14203">MKVPNGIHDWPDTISLSPPETCTRLCNSVVECLLYIARQAAEMSAVCRGFDPHRSQEFRWFSGAPPLRLLARLWAAPSQDKSGHNLACGSWSVKRSTDNMVRASACGCFRELPTSRQIIRDKNSPQD</sequence>
<protein>
    <submittedName>
        <fullName evidence="1">Uncharacterized protein</fullName>
    </submittedName>
</protein>
<dbReference type="EMBL" id="AVOT02002962">
    <property type="protein sequence ID" value="MBW0472075.1"/>
    <property type="molecule type" value="Genomic_DNA"/>
</dbReference>
<reference evidence="1" key="1">
    <citation type="submission" date="2021-03" db="EMBL/GenBank/DDBJ databases">
        <title>Draft genome sequence of rust myrtle Austropuccinia psidii MF-1, a brazilian biotype.</title>
        <authorList>
            <person name="Quecine M.C."/>
            <person name="Pachon D.M.R."/>
            <person name="Bonatelli M.L."/>
            <person name="Correr F.H."/>
            <person name="Franceschini L.M."/>
            <person name="Leite T.F."/>
            <person name="Margarido G.R.A."/>
            <person name="Almeida C.A."/>
            <person name="Ferrarezi J.A."/>
            <person name="Labate C.A."/>
        </authorList>
    </citation>
    <scope>NUCLEOTIDE SEQUENCE</scope>
    <source>
        <strain evidence="1">MF-1</strain>
    </source>
</reference>
<dbReference type="AlphaFoldDB" id="A0A9Q3GM92"/>
<accession>A0A9Q3GM92</accession>
<comment type="caution">
    <text evidence="1">The sequence shown here is derived from an EMBL/GenBank/DDBJ whole genome shotgun (WGS) entry which is preliminary data.</text>
</comment>